<evidence type="ECO:0000313" key="3">
    <source>
        <dbReference type="Proteomes" id="UP000005950"/>
    </source>
</evidence>
<feature type="transmembrane region" description="Helical" evidence="1">
    <location>
        <begin position="214"/>
        <end position="235"/>
    </location>
</feature>
<comment type="caution">
    <text evidence="2">The sequence shown here is derived from an EMBL/GenBank/DDBJ whole genome shotgun (WGS) entry which is preliminary data.</text>
</comment>
<reference evidence="2 3" key="1">
    <citation type="submission" date="2008-12" db="EMBL/GenBank/DDBJ databases">
        <authorList>
            <person name="Fulton L."/>
            <person name="Clifton S."/>
            <person name="Fulton B."/>
            <person name="Xu J."/>
            <person name="Minx P."/>
            <person name="Pepin K.H."/>
            <person name="Johnson M."/>
            <person name="Bhonagiri V."/>
            <person name="Nash W.E."/>
            <person name="Mardis E.R."/>
            <person name="Wilson R.K."/>
        </authorList>
    </citation>
    <scope>NUCLEOTIDE SEQUENCE [LARGE SCALE GENOMIC DNA]</scope>
    <source>
        <strain evidence="2 3">DSM 12042</strain>
    </source>
</reference>
<keyword evidence="1" id="KW-0472">Membrane</keyword>
<dbReference type="AlphaFoldDB" id="B9YAD6"/>
<dbReference type="Proteomes" id="UP000005950">
    <property type="component" value="Unassembled WGS sequence"/>
</dbReference>
<evidence type="ECO:0008006" key="4">
    <source>
        <dbReference type="Google" id="ProtNLM"/>
    </source>
</evidence>
<feature type="transmembrane region" description="Helical" evidence="1">
    <location>
        <begin position="311"/>
        <end position="331"/>
    </location>
</feature>
<dbReference type="STRING" id="545696.HOLDEFILI_02793"/>
<feature type="transmembrane region" description="Helical" evidence="1">
    <location>
        <begin position="337"/>
        <end position="355"/>
    </location>
</feature>
<feature type="transmembrane region" description="Helical" evidence="1">
    <location>
        <begin position="266"/>
        <end position="299"/>
    </location>
</feature>
<protein>
    <recommendedName>
        <fullName evidence="4">Glycosyltransferase RgtA/B/C/D-like domain-containing protein</fullName>
    </recommendedName>
</protein>
<evidence type="ECO:0000256" key="1">
    <source>
        <dbReference type="SAM" id="Phobius"/>
    </source>
</evidence>
<feature type="transmembrane region" description="Helical" evidence="1">
    <location>
        <begin position="97"/>
        <end position="115"/>
    </location>
</feature>
<feature type="transmembrane region" description="Helical" evidence="1">
    <location>
        <begin position="40"/>
        <end position="61"/>
    </location>
</feature>
<feature type="transmembrane region" description="Helical" evidence="1">
    <location>
        <begin position="468"/>
        <end position="487"/>
    </location>
</feature>
<proteinExistence type="predicted"/>
<evidence type="ECO:0000313" key="2">
    <source>
        <dbReference type="EMBL" id="EEF67061.1"/>
    </source>
</evidence>
<feature type="transmembrane region" description="Helical" evidence="1">
    <location>
        <begin position="67"/>
        <end position="85"/>
    </location>
</feature>
<feature type="transmembrane region" description="Helical" evidence="1">
    <location>
        <begin position="362"/>
        <end position="380"/>
    </location>
</feature>
<sequence length="677" mass="80637">MPFIRIALEFSPILFVLIASINFGFFLQGHFKLDNNIPKVALGFFSILGIIQLLSYPLVYFAINTKVIAILYVVIFVCAFFSCLLSKTKLRITKKDYILFAFIIISSAVFINFASNYGVGARSDSIFYISMVNENSVLKTIQTIGFRGNEVESVYYLYQSFYHLFSMLIKVTRNIFSLMNSPIYLYIWGAQILFFYIFFEIIYCFAFKFFKKKYIIFLSFVIASIYLCFIDGFFYLALIGNLWRVLIVSLFFYLFYSYLQCNNYKIFILMGLMLSALVAVSSSGFYISFFIAISIFIVLLKKNLSKKAITVYSLSLISPVIYGVILIAWRYHYSNLLIYGILVIYILICLLLKNLRKFWKQIYTYLFLGLLVFFVIYSLINYKNLYPYNYYFEEHLADMCNQYFVFKNHKQILFNTLWWGLTAYMFYFKLKEKKFTIYDKTFLVLIILFLNPLVMPAVIYFITDFVYYRSYDLIFNIFNLAILFWYLSEKNKMFLKWLVIFQCLLIAVSLHLPFENIALGSIRSSEYNYDRLYKLNQNEKEIVDYLQTEVKNLNYRPWVVSQMPYLKGYVNNIQLKFGISDTREIVKYENEEMLENAPSELLNLFIERDFIGQNIFKEDPNYDKACQIIYEENVEYIILRKDQFKEKDDTWIPIWLDMRACSETLFQNDDYVLLKRY</sequence>
<organism evidence="2 3">
    <name type="scientific">Holdemania filiformis DSM 12042</name>
    <dbReference type="NCBI Taxonomy" id="545696"/>
    <lineage>
        <taxon>Bacteria</taxon>
        <taxon>Bacillati</taxon>
        <taxon>Bacillota</taxon>
        <taxon>Erysipelotrichia</taxon>
        <taxon>Erysipelotrichales</taxon>
        <taxon>Erysipelotrichaceae</taxon>
        <taxon>Holdemania</taxon>
    </lineage>
</organism>
<keyword evidence="1" id="KW-0812">Transmembrane</keyword>
<name>B9YAD6_9FIRM</name>
<keyword evidence="1" id="KW-1133">Transmembrane helix</keyword>
<feature type="transmembrane region" description="Helical" evidence="1">
    <location>
        <begin position="442"/>
        <end position="462"/>
    </location>
</feature>
<dbReference type="RefSeq" id="WP_006059958.1">
    <property type="nucleotide sequence ID" value="NZ_GG657558.1"/>
</dbReference>
<dbReference type="HOGENOM" id="CLU_405858_0_0_9"/>
<feature type="transmembrane region" description="Helical" evidence="1">
    <location>
        <begin position="412"/>
        <end position="430"/>
    </location>
</feature>
<reference evidence="2 3" key="2">
    <citation type="submission" date="2009-02" db="EMBL/GenBank/DDBJ databases">
        <title>Draft genome sequence of Holdemania filiformis DSM 12042.</title>
        <authorList>
            <person name="Sudarsanam P."/>
            <person name="Ley R."/>
            <person name="Guruge J."/>
            <person name="Turnbaugh P.J."/>
            <person name="Mahowald M."/>
            <person name="Liep D."/>
            <person name="Gordon J."/>
        </authorList>
    </citation>
    <scope>NUCLEOTIDE SEQUENCE [LARGE SCALE GENOMIC DNA]</scope>
    <source>
        <strain evidence="2 3">DSM 12042</strain>
    </source>
</reference>
<feature type="transmembrane region" description="Helical" evidence="1">
    <location>
        <begin position="6"/>
        <end position="28"/>
    </location>
</feature>
<accession>B9YAD6</accession>
<feature type="transmembrane region" description="Helical" evidence="1">
    <location>
        <begin position="494"/>
        <end position="514"/>
    </location>
</feature>
<dbReference type="EMBL" id="ACCF01000177">
    <property type="protein sequence ID" value="EEF67061.1"/>
    <property type="molecule type" value="Genomic_DNA"/>
</dbReference>
<dbReference type="eggNOG" id="ENOG502ZPHN">
    <property type="taxonomic scope" value="Bacteria"/>
</dbReference>
<gene>
    <name evidence="2" type="ORF">HOLDEFILI_02793</name>
</gene>
<feature type="transmembrane region" description="Helical" evidence="1">
    <location>
        <begin position="183"/>
        <end position="208"/>
    </location>
</feature>
<dbReference type="OrthoDB" id="10020057at2"/>